<evidence type="ECO:0000313" key="3">
    <source>
        <dbReference type="Proteomes" id="UP000824469"/>
    </source>
</evidence>
<protein>
    <submittedName>
        <fullName evidence="2">Uncharacterized protein</fullName>
    </submittedName>
</protein>
<comment type="caution">
    <text evidence="2">The sequence shown here is derived from an EMBL/GenBank/DDBJ whole genome shotgun (WGS) entry which is preliminary data.</text>
</comment>
<feature type="compositionally biased region" description="Polar residues" evidence="1">
    <location>
        <begin position="55"/>
        <end position="64"/>
    </location>
</feature>
<keyword evidence="3" id="KW-1185">Reference proteome</keyword>
<sequence>IPRGSRSLATRMTPHQVLELSYTPLAPCGESIPSWPHARLRAKTSVCLPAAEGSPASTDNSTRVLSMGIIR</sequence>
<feature type="non-terminal residue" evidence="2">
    <location>
        <position position="71"/>
    </location>
</feature>
<dbReference type="Proteomes" id="UP000824469">
    <property type="component" value="Unassembled WGS sequence"/>
</dbReference>
<organism evidence="2 3">
    <name type="scientific">Taxus chinensis</name>
    <name type="common">Chinese yew</name>
    <name type="synonym">Taxus wallichiana var. chinensis</name>
    <dbReference type="NCBI Taxonomy" id="29808"/>
    <lineage>
        <taxon>Eukaryota</taxon>
        <taxon>Viridiplantae</taxon>
        <taxon>Streptophyta</taxon>
        <taxon>Embryophyta</taxon>
        <taxon>Tracheophyta</taxon>
        <taxon>Spermatophyta</taxon>
        <taxon>Pinopsida</taxon>
        <taxon>Pinidae</taxon>
        <taxon>Conifers II</taxon>
        <taxon>Cupressales</taxon>
        <taxon>Taxaceae</taxon>
        <taxon>Taxus</taxon>
    </lineage>
</organism>
<name>A0AA38FQ68_TAXCH</name>
<dbReference type="AlphaFoldDB" id="A0AA38FQ68"/>
<gene>
    <name evidence="2" type="ORF">KI387_036158</name>
</gene>
<evidence type="ECO:0000313" key="2">
    <source>
        <dbReference type="EMBL" id="KAH9308247.1"/>
    </source>
</evidence>
<feature type="region of interest" description="Disordered" evidence="1">
    <location>
        <begin position="50"/>
        <end position="71"/>
    </location>
</feature>
<feature type="non-terminal residue" evidence="2">
    <location>
        <position position="1"/>
    </location>
</feature>
<accession>A0AA38FQ68</accession>
<dbReference type="EMBL" id="JAHRHJ020000007">
    <property type="protein sequence ID" value="KAH9308247.1"/>
    <property type="molecule type" value="Genomic_DNA"/>
</dbReference>
<proteinExistence type="predicted"/>
<reference evidence="2 3" key="1">
    <citation type="journal article" date="2021" name="Nat. Plants">
        <title>The Taxus genome provides insights into paclitaxel biosynthesis.</title>
        <authorList>
            <person name="Xiong X."/>
            <person name="Gou J."/>
            <person name="Liao Q."/>
            <person name="Li Y."/>
            <person name="Zhou Q."/>
            <person name="Bi G."/>
            <person name="Li C."/>
            <person name="Du R."/>
            <person name="Wang X."/>
            <person name="Sun T."/>
            <person name="Guo L."/>
            <person name="Liang H."/>
            <person name="Lu P."/>
            <person name="Wu Y."/>
            <person name="Zhang Z."/>
            <person name="Ro D.K."/>
            <person name="Shang Y."/>
            <person name="Huang S."/>
            <person name="Yan J."/>
        </authorList>
    </citation>
    <scope>NUCLEOTIDE SEQUENCE [LARGE SCALE GENOMIC DNA]</scope>
    <source>
        <strain evidence="2">Ta-2019</strain>
    </source>
</reference>
<evidence type="ECO:0000256" key="1">
    <source>
        <dbReference type="SAM" id="MobiDB-lite"/>
    </source>
</evidence>